<dbReference type="SUPFAM" id="SSF56219">
    <property type="entry name" value="DNase I-like"/>
    <property type="match status" value="1"/>
</dbReference>
<protein>
    <recommendedName>
        <fullName evidence="4">Endonuclease/exonuclease/phosphatase domain-containing protein</fullName>
    </recommendedName>
</protein>
<evidence type="ECO:0000313" key="3">
    <source>
        <dbReference type="Proteomes" id="UP001189429"/>
    </source>
</evidence>
<name>A0ABN9V9H2_9DINO</name>
<dbReference type="EMBL" id="CAUYUJ010016771">
    <property type="protein sequence ID" value="CAK0868675.1"/>
    <property type="molecule type" value="Genomic_DNA"/>
</dbReference>
<dbReference type="Proteomes" id="UP001189429">
    <property type="component" value="Unassembled WGS sequence"/>
</dbReference>
<evidence type="ECO:0000256" key="1">
    <source>
        <dbReference type="SAM" id="MobiDB-lite"/>
    </source>
</evidence>
<feature type="region of interest" description="Disordered" evidence="1">
    <location>
        <begin position="418"/>
        <end position="463"/>
    </location>
</feature>
<reference evidence="2" key="1">
    <citation type="submission" date="2023-10" db="EMBL/GenBank/DDBJ databases">
        <authorList>
            <person name="Chen Y."/>
            <person name="Shah S."/>
            <person name="Dougan E. K."/>
            <person name="Thang M."/>
            <person name="Chan C."/>
        </authorList>
    </citation>
    <scope>NUCLEOTIDE SEQUENCE [LARGE SCALE GENOMIC DNA]</scope>
</reference>
<proteinExistence type="predicted"/>
<evidence type="ECO:0008006" key="4">
    <source>
        <dbReference type="Google" id="ProtNLM"/>
    </source>
</evidence>
<dbReference type="InterPro" id="IPR036691">
    <property type="entry name" value="Endo/exonu/phosph_ase_sf"/>
</dbReference>
<feature type="compositionally biased region" description="Basic and acidic residues" evidence="1">
    <location>
        <begin position="419"/>
        <end position="429"/>
    </location>
</feature>
<feature type="non-terminal residue" evidence="2">
    <location>
        <position position="463"/>
    </location>
</feature>
<accession>A0ABN9V9H2</accession>
<comment type="caution">
    <text evidence="2">The sequence shown here is derived from an EMBL/GenBank/DDBJ whole genome shotgun (WGS) entry which is preliminary data.</text>
</comment>
<organism evidence="2 3">
    <name type="scientific">Prorocentrum cordatum</name>
    <dbReference type="NCBI Taxonomy" id="2364126"/>
    <lineage>
        <taxon>Eukaryota</taxon>
        <taxon>Sar</taxon>
        <taxon>Alveolata</taxon>
        <taxon>Dinophyceae</taxon>
        <taxon>Prorocentrales</taxon>
        <taxon>Prorocentraceae</taxon>
        <taxon>Prorocentrum</taxon>
    </lineage>
</organism>
<gene>
    <name evidence="2" type="ORF">PCOR1329_LOCUS55259</name>
</gene>
<keyword evidence="3" id="KW-1185">Reference proteome</keyword>
<dbReference type="Gene3D" id="3.60.10.10">
    <property type="entry name" value="Endonuclease/exonuclease/phosphatase"/>
    <property type="match status" value="1"/>
</dbReference>
<evidence type="ECO:0000313" key="2">
    <source>
        <dbReference type="EMBL" id="CAK0868675.1"/>
    </source>
</evidence>
<sequence>MQGVIQGVENATVIDARRDDQLNDELIGDLRVRNVTIATWNVCRLPVGKDAQERFFEVIAFAESQKRGVVCLADVRGGEPGVWEFGEGADREVLISTARAAILMNDSWASEWESNGSKYQASQRVLWADFPSLRLVAVYHPLWKDRRALRDGVRRELEDAVRGCPPESWFLVGGDWNSQMGLSEEPSSCLGRYATNVQNQAGADLEHWAAGMGFAFVDYHFSMRHRGTWRHGKDRTWHEIDGFFTKAIRSVHVDCSARIGDHLPKVLRVHRVFGHAGAERPRARPRPDPRIAFERLREPDLAARYVEATNTAAVNLGSNPTWESLAGQLQETARNVLGETRQFAALSWMVGHRAEASRHRDTIGEWTTRRRQAANDSELQSALPGLRRARAAFRRDKRQWQRAWHDQLADEAAAAEAMGDERAVSEGLKRAAATGRRQPPPVTVEQLTSVAATVGQDRYERTE</sequence>